<name>A0A918I5E0_9ACTN</name>
<feature type="region of interest" description="Disordered" evidence="1">
    <location>
        <begin position="23"/>
        <end position="45"/>
    </location>
</feature>
<accession>A0A918I5E0</accession>
<dbReference type="AlphaFoldDB" id="A0A918I5E0"/>
<comment type="caution">
    <text evidence="2">The sequence shown here is derived from an EMBL/GenBank/DDBJ whole genome shotgun (WGS) entry which is preliminary data.</text>
</comment>
<reference evidence="2" key="1">
    <citation type="journal article" date="2014" name="Int. J. Syst. Evol. Microbiol.">
        <title>Complete genome sequence of Corynebacterium casei LMG S-19264T (=DSM 44701T), isolated from a smear-ripened cheese.</title>
        <authorList>
            <consortium name="US DOE Joint Genome Institute (JGI-PGF)"/>
            <person name="Walter F."/>
            <person name="Albersmeier A."/>
            <person name="Kalinowski J."/>
            <person name="Ruckert C."/>
        </authorList>
    </citation>
    <scope>NUCLEOTIDE SEQUENCE</scope>
    <source>
        <strain evidence="2">JCM 4369</strain>
    </source>
</reference>
<gene>
    <name evidence="2" type="ORF">GCM10010260_00730</name>
</gene>
<protein>
    <submittedName>
        <fullName evidence="2">Uncharacterized protein</fullName>
    </submittedName>
</protein>
<sequence>MASGLTGALLGFLFGIPRSLRGRPQVSDNEANSPDAGGYRSSTNPEEVSDWLTKIIVGVGLIQLGSATGALGRLIRAVGAALGGTPSARVVGHSPTPVRDQVAADLRVVKKTLPKKFESLMADSAVRAWLERNNMAPESL</sequence>
<keyword evidence="3" id="KW-1185">Reference proteome</keyword>
<dbReference type="EMBL" id="BMTD01000001">
    <property type="protein sequence ID" value="GGU72928.1"/>
    <property type="molecule type" value="Genomic_DNA"/>
</dbReference>
<dbReference type="Proteomes" id="UP000618795">
    <property type="component" value="Unassembled WGS sequence"/>
</dbReference>
<evidence type="ECO:0000313" key="2">
    <source>
        <dbReference type="EMBL" id="GGU72928.1"/>
    </source>
</evidence>
<proteinExistence type="predicted"/>
<organism evidence="2 3">
    <name type="scientific">Streptomyces filipinensis</name>
    <dbReference type="NCBI Taxonomy" id="66887"/>
    <lineage>
        <taxon>Bacteria</taxon>
        <taxon>Bacillati</taxon>
        <taxon>Actinomycetota</taxon>
        <taxon>Actinomycetes</taxon>
        <taxon>Kitasatosporales</taxon>
        <taxon>Streptomycetaceae</taxon>
        <taxon>Streptomyces</taxon>
    </lineage>
</organism>
<evidence type="ECO:0000256" key="1">
    <source>
        <dbReference type="SAM" id="MobiDB-lite"/>
    </source>
</evidence>
<evidence type="ECO:0000313" key="3">
    <source>
        <dbReference type="Proteomes" id="UP000618795"/>
    </source>
</evidence>
<reference evidence="2" key="2">
    <citation type="submission" date="2020-09" db="EMBL/GenBank/DDBJ databases">
        <authorList>
            <person name="Sun Q."/>
            <person name="Ohkuma M."/>
        </authorList>
    </citation>
    <scope>NUCLEOTIDE SEQUENCE</scope>
    <source>
        <strain evidence="2">JCM 4369</strain>
    </source>
</reference>